<accession>A0AAV5L503</accession>
<gene>
    <name evidence="18" type="ORF">SLEP1_g40827</name>
</gene>
<name>A0AAV5L503_9ROSI</name>
<comment type="subcellular location">
    <subcellularLocation>
        <location evidence="2">Membrane</location>
        <topology evidence="2">Single-pass membrane protein</topology>
    </subcellularLocation>
</comment>
<dbReference type="GO" id="GO:0008270">
    <property type="term" value="F:zinc ion binding"/>
    <property type="evidence" value="ECO:0007669"/>
    <property type="project" value="UniProtKB-KW"/>
</dbReference>
<organism evidence="18 19">
    <name type="scientific">Rubroshorea leprosula</name>
    <dbReference type="NCBI Taxonomy" id="152421"/>
    <lineage>
        <taxon>Eukaryota</taxon>
        <taxon>Viridiplantae</taxon>
        <taxon>Streptophyta</taxon>
        <taxon>Embryophyta</taxon>
        <taxon>Tracheophyta</taxon>
        <taxon>Spermatophyta</taxon>
        <taxon>Magnoliopsida</taxon>
        <taxon>eudicotyledons</taxon>
        <taxon>Gunneridae</taxon>
        <taxon>Pentapetalae</taxon>
        <taxon>rosids</taxon>
        <taxon>malvids</taxon>
        <taxon>Malvales</taxon>
        <taxon>Dipterocarpaceae</taxon>
        <taxon>Rubroshorea</taxon>
    </lineage>
</organism>
<evidence type="ECO:0000313" key="19">
    <source>
        <dbReference type="Proteomes" id="UP001054252"/>
    </source>
</evidence>
<keyword evidence="19" id="KW-1185">Reference proteome</keyword>
<evidence type="ECO:0000256" key="12">
    <source>
        <dbReference type="ARBA" id="ARBA00023136"/>
    </source>
</evidence>
<dbReference type="CDD" id="cd16461">
    <property type="entry name" value="RING-H2_EL5-like"/>
    <property type="match status" value="1"/>
</dbReference>
<dbReference type="PANTHER" id="PTHR45768">
    <property type="entry name" value="E3 UBIQUITIN-PROTEIN LIGASE RNF13-LIKE"/>
    <property type="match status" value="1"/>
</dbReference>
<sequence length="274" mass="30406">MASIDASKFNWGFFSSFILAQYMGLVGRIFVLLLLTVINSSGLQYHGCNLLDCYTSFAMVASFSVLIPIMVVLFLVLILMFSLHLYARWYLLRARSRQSRARRRSASAHRQSVVLIDTGNNLATTATRGPDVRILKSLPVFTFSSKTHPDSTPDCAVCLSEFEENESGRVLPKCNHSFHIECIDMWFHSHSTCPLCRTPVEEYGLVPANPGDAVLTIPEPESDPISGPGLCATCQHENEQADPSSRRSRNKLTVEVPRRSCEGFEGESSACYGS</sequence>
<reference evidence="18 19" key="1">
    <citation type="journal article" date="2021" name="Commun. Biol.">
        <title>The genome of Shorea leprosula (Dipterocarpaceae) highlights the ecological relevance of drought in aseasonal tropical rainforests.</title>
        <authorList>
            <person name="Ng K.K.S."/>
            <person name="Kobayashi M.J."/>
            <person name="Fawcett J.A."/>
            <person name="Hatakeyama M."/>
            <person name="Paape T."/>
            <person name="Ng C.H."/>
            <person name="Ang C.C."/>
            <person name="Tnah L.H."/>
            <person name="Lee C.T."/>
            <person name="Nishiyama T."/>
            <person name="Sese J."/>
            <person name="O'Brien M.J."/>
            <person name="Copetti D."/>
            <person name="Mohd Noor M.I."/>
            <person name="Ong R.C."/>
            <person name="Putra M."/>
            <person name="Sireger I.Z."/>
            <person name="Indrioko S."/>
            <person name="Kosugi Y."/>
            <person name="Izuno A."/>
            <person name="Isagi Y."/>
            <person name="Lee S.L."/>
            <person name="Shimizu K.K."/>
        </authorList>
    </citation>
    <scope>NUCLEOTIDE SEQUENCE [LARGE SCALE GENOMIC DNA]</scope>
    <source>
        <strain evidence="18">214</strain>
    </source>
</reference>
<keyword evidence="6 16" id="KW-0812">Transmembrane</keyword>
<dbReference type="Proteomes" id="UP001054252">
    <property type="component" value="Unassembled WGS sequence"/>
</dbReference>
<dbReference type="EC" id="2.3.2.27" evidence="4"/>
<protein>
    <recommendedName>
        <fullName evidence="4">RING-type E3 ubiquitin transferase</fullName>
        <ecNumber evidence="4">2.3.2.27</ecNumber>
    </recommendedName>
</protein>
<feature type="transmembrane region" description="Helical" evidence="16">
    <location>
        <begin position="58"/>
        <end position="87"/>
    </location>
</feature>
<feature type="domain" description="RING-type" evidence="17">
    <location>
        <begin position="155"/>
        <end position="197"/>
    </location>
</feature>
<evidence type="ECO:0000256" key="1">
    <source>
        <dbReference type="ARBA" id="ARBA00000900"/>
    </source>
</evidence>
<evidence type="ECO:0000256" key="11">
    <source>
        <dbReference type="ARBA" id="ARBA00022989"/>
    </source>
</evidence>
<evidence type="ECO:0000256" key="4">
    <source>
        <dbReference type="ARBA" id="ARBA00012483"/>
    </source>
</evidence>
<dbReference type="InterPro" id="IPR001841">
    <property type="entry name" value="Znf_RING"/>
</dbReference>
<dbReference type="PANTHER" id="PTHR45768:SF34">
    <property type="entry name" value="RING-H2 FINGER PROTEIN ATL64"/>
    <property type="match status" value="1"/>
</dbReference>
<evidence type="ECO:0000256" key="9">
    <source>
        <dbReference type="ARBA" id="ARBA00022786"/>
    </source>
</evidence>
<dbReference type="Pfam" id="PF13639">
    <property type="entry name" value="zf-RING_2"/>
    <property type="match status" value="1"/>
</dbReference>
<evidence type="ECO:0000256" key="7">
    <source>
        <dbReference type="ARBA" id="ARBA00022723"/>
    </source>
</evidence>
<feature type="transmembrane region" description="Helical" evidence="16">
    <location>
        <begin position="12"/>
        <end position="38"/>
    </location>
</feature>
<dbReference type="Gene3D" id="3.30.40.10">
    <property type="entry name" value="Zinc/RING finger domain, C3HC4 (zinc finger)"/>
    <property type="match status" value="1"/>
</dbReference>
<evidence type="ECO:0000256" key="14">
    <source>
        <dbReference type="PROSITE-ProRule" id="PRU00175"/>
    </source>
</evidence>
<dbReference type="GO" id="GO:0061630">
    <property type="term" value="F:ubiquitin protein ligase activity"/>
    <property type="evidence" value="ECO:0007669"/>
    <property type="project" value="UniProtKB-EC"/>
</dbReference>
<evidence type="ECO:0000256" key="10">
    <source>
        <dbReference type="ARBA" id="ARBA00022833"/>
    </source>
</evidence>
<keyword evidence="5" id="KW-0808">Transferase</keyword>
<evidence type="ECO:0000256" key="2">
    <source>
        <dbReference type="ARBA" id="ARBA00004167"/>
    </source>
</evidence>
<feature type="region of interest" description="Disordered" evidence="15">
    <location>
        <begin position="236"/>
        <end position="255"/>
    </location>
</feature>
<comment type="pathway">
    <text evidence="3">Protein modification; protein ubiquitination.</text>
</comment>
<evidence type="ECO:0000313" key="18">
    <source>
        <dbReference type="EMBL" id="GKV32210.1"/>
    </source>
</evidence>
<dbReference type="InterPro" id="IPR013083">
    <property type="entry name" value="Znf_RING/FYVE/PHD"/>
</dbReference>
<comment type="catalytic activity">
    <reaction evidence="1">
        <text>S-ubiquitinyl-[E2 ubiquitin-conjugating enzyme]-L-cysteine + [acceptor protein]-L-lysine = [E2 ubiquitin-conjugating enzyme]-L-cysteine + N(6)-ubiquitinyl-[acceptor protein]-L-lysine.</text>
        <dbReference type="EC" id="2.3.2.27"/>
    </reaction>
</comment>
<evidence type="ECO:0000256" key="8">
    <source>
        <dbReference type="ARBA" id="ARBA00022771"/>
    </source>
</evidence>
<keyword evidence="10" id="KW-0862">Zinc</keyword>
<comment type="similarity">
    <text evidence="13">Belongs to the RING-type zinc finger family. ATL subfamily.</text>
</comment>
<evidence type="ECO:0000256" key="3">
    <source>
        <dbReference type="ARBA" id="ARBA00004906"/>
    </source>
</evidence>
<evidence type="ECO:0000256" key="6">
    <source>
        <dbReference type="ARBA" id="ARBA00022692"/>
    </source>
</evidence>
<keyword evidence="8 14" id="KW-0863">Zinc-finger</keyword>
<evidence type="ECO:0000256" key="15">
    <source>
        <dbReference type="SAM" id="MobiDB-lite"/>
    </source>
</evidence>
<comment type="caution">
    <text evidence="18">The sequence shown here is derived from an EMBL/GenBank/DDBJ whole genome shotgun (WGS) entry which is preliminary data.</text>
</comment>
<dbReference type="AlphaFoldDB" id="A0AAV5L503"/>
<dbReference type="SUPFAM" id="SSF57850">
    <property type="entry name" value="RING/U-box"/>
    <property type="match status" value="1"/>
</dbReference>
<dbReference type="SMART" id="SM00184">
    <property type="entry name" value="RING"/>
    <property type="match status" value="1"/>
</dbReference>
<evidence type="ECO:0000256" key="13">
    <source>
        <dbReference type="ARBA" id="ARBA00024209"/>
    </source>
</evidence>
<evidence type="ECO:0000256" key="5">
    <source>
        <dbReference type="ARBA" id="ARBA00022679"/>
    </source>
</evidence>
<evidence type="ECO:0000256" key="16">
    <source>
        <dbReference type="SAM" id="Phobius"/>
    </source>
</evidence>
<dbReference type="PROSITE" id="PS50089">
    <property type="entry name" value="ZF_RING_2"/>
    <property type="match status" value="1"/>
</dbReference>
<keyword evidence="9" id="KW-0833">Ubl conjugation pathway</keyword>
<dbReference type="FunFam" id="3.30.40.10:FF:000475">
    <property type="entry name" value="RING-H2 finger protein ATL3"/>
    <property type="match status" value="1"/>
</dbReference>
<proteinExistence type="inferred from homology"/>
<keyword evidence="12 16" id="KW-0472">Membrane</keyword>
<dbReference type="EMBL" id="BPVZ01000094">
    <property type="protein sequence ID" value="GKV32210.1"/>
    <property type="molecule type" value="Genomic_DNA"/>
</dbReference>
<keyword evidence="11 16" id="KW-1133">Transmembrane helix</keyword>
<evidence type="ECO:0000259" key="17">
    <source>
        <dbReference type="PROSITE" id="PS50089"/>
    </source>
</evidence>
<keyword evidence="7" id="KW-0479">Metal-binding</keyword>
<dbReference type="GO" id="GO:0016020">
    <property type="term" value="C:membrane"/>
    <property type="evidence" value="ECO:0007669"/>
    <property type="project" value="UniProtKB-SubCell"/>
</dbReference>